<dbReference type="GO" id="GO:0005634">
    <property type="term" value="C:nucleus"/>
    <property type="evidence" value="ECO:0007669"/>
    <property type="project" value="UniProtKB-SubCell"/>
</dbReference>
<keyword evidence="5" id="KW-0805">Transcription regulation</keyword>
<dbReference type="InterPro" id="IPR001083">
    <property type="entry name" value="Cu_fist_DNA-bd_dom"/>
</dbReference>
<dbReference type="EMBL" id="GL996524">
    <property type="protein sequence ID" value="EGV63611.1"/>
    <property type="molecule type" value="Genomic_DNA"/>
</dbReference>
<evidence type="ECO:0000313" key="11">
    <source>
        <dbReference type="Proteomes" id="UP000000707"/>
    </source>
</evidence>
<feature type="region of interest" description="Disordered" evidence="8">
    <location>
        <begin position="179"/>
        <end position="234"/>
    </location>
</feature>
<evidence type="ECO:0000256" key="7">
    <source>
        <dbReference type="ARBA" id="ARBA00023242"/>
    </source>
</evidence>
<dbReference type="SMART" id="SM00412">
    <property type="entry name" value="Cu_FIST"/>
    <property type="match status" value="1"/>
</dbReference>
<dbReference type="GO" id="GO:0006878">
    <property type="term" value="P:intracellular copper ion homeostasis"/>
    <property type="evidence" value="ECO:0007669"/>
    <property type="project" value="TreeGrafter"/>
</dbReference>
<dbReference type="GO" id="GO:0006879">
    <property type="term" value="P:intracellular iron ion homeostasis"/>
    <property type="evidence" value="ECO:0007669"/>
    <property type="project" value="TreeGrafter"/>
</dbReference>
<feature type="domain" description="Copper-fist" evidence="9">
    <location>
        <begin position="1"/>
        <end position="40"/>
    </location>
</feature>
<evidence type="ECO:0000256" key="6">
    <source>
        <dbReference type="ARBA" id="ARBA00023163"/>
    </source>
</evidence>
<dbReference type="PRINTS" id="PR00617">
    <property type="entry name" value="COPPERFIST"/>
</dbReference>
<dbReference type="InterPro" id="IPR036395">
    <property type="entry name" value="Cu_fist_DNA-bd_dom_sf"/>
</dbReference>
<keyword evidence="6" id="KW-0804">Transcription</keyword>
<comment type="subcellular location">
    <subcellularLocation>
        <location evidence="1">Nucleus</location>
    </subcellularLocation>
</comment>
<dbReference type="Gene3D" id="3.90.430.10">
    <property type="entry name" value="Copper fist DNA-binding domain"/>
    <property type="match status" value="1"/>
</dbReference>
<keyword evidence="2" id="KW-0479">Metal-binding</keyword>
<gene>
    <name evidence="10" type="ORF">CANTEDRAFT_114577</name>
</gene>
<dbReference type="eggNOG" id="ENOG502S7CA">
    <property type="taxonomic scope" value="Eukaryota"/>
</dbReference>
<evidence type="ECO:0000256" key="8">
    <source>
        <dbReference type="SAM" id="MobiDB-lite"/>
    </source>
</evidence>
<dbReference type="GO" id="GO:0000981">
    <property type="term" value="F:DNA-binding transcription factor activity, RNA polymerase II-specific"/>
    <property type="evidence" value="ECO:0007669"/>
    <property type="project" value="TreeGrafter"/>
</dbReference>
<evidence type="ECO:0000256" key="1">
    <source>
        <dbReference type="ARBA" id="ARBA00004123"/>
    </source>
</evidence>
<evidence type="ECO:0000256" key="3">
    <source>
        <dbReference type="ARBA" id="ARBA00022833"/>
    </source>
</evidence>
<evidence type="ECO:0000256" key="4">
    <source>
        <dbReference type="ARBA" id="ARBA00023008"/>
    </source>
</evidence>
<dbReference type="Pfam" id="PF00649">
    <property type="entry name" value="Copper-fist"/>
    <property type="match status" value="1"/>
</dbReference>
<keyword evidence="4" id="KW-0186">Copper</keyword>
<proteinExistence type="predicted"/>
<dbReference type="GO" id="GO:0000978">
    <property type="term" value="F:RNA polymerase II cis-regulatory region sequence-specific DNA binding"/>
    <property type="evidence" value="ECO:0007669"/>
    <property type="project" value="TreeGrafter"/>
</dbReference>
<dbReference type="SUPFAM" id="SSF57879">
    <property type="entry name" value="Zinc domain conserved in yeast copper-regulated transcription factors"/>
    <property type="match status" value="1"/>
</dbReference>
<dbReference type="GO" id="GO:0005507">
    <property type="term" value="F:copper ion binding"/>
    <property type="evidence" value="ECO:0007669"/>
    <property type="project" value="InterPro"/>
</dbReference>
<dbReference type="KEGG" id="cten:18247487"/>
<protein>
    <recommendedName>
        <fullName evidence="9">Copper-fist domain-containing protein</fullName>
    </recommendedName>
</protein>
<feature type="compositionally biased region" description="Polar residues" evidence="8">
    <location>
        <begin position="179"/>
        <end position="199"/>
    </location>
</feature>
<dbReference type="Proteomes" id="UP000000707">
    <property type="component" value="Unassembled WGS sequence"/>
</dbReference>
<keyword evidence="11" id="KW-1185">Reference proteome</keyword>
<reference evidence="10 11" key="1">
    <citation type="journal article" date="2011" name="Proc. Natl. Acad. Sci. U.S.A.">
        <title>Comparative genomics of xylose-fermenting fungi for enhanced biofuel production.</title>
        <authorList>
            <person name="Wohlbach D.J."/>
            <person name="Kuo A."/>
            <person name="Sato T.K."/>
            <person name="Potts K.M."/>
            <person name="Salamov A.A."/>
            <person name="LaButti K.M."/>
            <person name="Sun H."/>
            <person name="Clum A."/>
            <person name="Pangilinan J.L."/>
            <person name="Lindquist E.A."/>
            <person name="Lucas S."/>
            <person name="Lapidus A."/>
            <person name="Jin M."/>
            <person name="Gunawan C."/>
            <person name="Balan V."/>
            <person name="Dale B.E."/>
            <person name="Jeffries T.W."/>
            <person name="Zinkel R."/>
            <person name="Barry K.W."/>
            <person name="Grigoriev I.V."/>
            <person name="Gasch A.P."/>
        </authorList>
    </citation>
    <scope>NUCLEOTIDE SEQUENCE [LARGE SCALE GENOMIC DNA]</scope>
    <source>
        <strain evidence="11">ATCC 10573 / BCRC 21748 / CBS 615 / JCM 9827 / NBRC 10315 / NRRL Y-1498 / VKM Y-70</strain>
    </source>
</reference>
<dbReference type="STRING" id="590646.G3B5Q5"/>
<accession>G3B5Q5</accession>
<dbReference type="GeneID" id="18247487"/>
<dbReference type="HOGENOM" id="CLU_729576_0_0_1"/>
<feature type="compositionally biased region" description="Low complexity" evidence="8">
    <location>
        <begin position="200"/>
        <end position="230"/>
    </location>
</feature>
<evidence type="ECO:0000256" key="2">
    <source>
        <dbReference type="ARBA" id="ARBA00022723"/>
    </source>
</evidence>
<dbReference type="PROSITE" id="PS01119">
    <property type="entry name" value="COPPER_FIST_1"/>
    <property type="match status" value="1"/>
</dbReference>
<dbReference type="InterPro" id="IPR051763">
    <property type="entry name" value="Copper_Homeo_Regul"/>
</dbReference>
<sequence>MVLVHGIKYACERCIRGHRVTSCTHTDQPLTMIKPKGRPASQCQHCREQRKLKSLHISCSCDKKGGTHASNCLKNPAGCTCYHTHKSKIAEKSKKKDKGKDSENAISSTTSIMEGKITIDDEFIKSNSDLFEFLNSNQLDLGDYNNMKSSVRDSDGGNHKNFDKSMDFPLFPLIGTQSFDNENMPLSSLPSDQPTSSMGNSNQTSSVNNSSSHSSNQSTSSPTPAQSSMSINNNDGYIINNAAASEMGSTNGNGITTTHSNSNPNFQVVSSIARSHSFKNRPSSVLSVNSGSSFTDSKFDAYPPSGNVSNINSSSNLNIAPHSPQNADVNVNNNHNSNVIMNPVPTSKNFPFGNILESNELYISDEDLEHFLNDYDNNQ</sequence>
<dbReference type="FunFam" id="3.90.430.10:FF:000001">
    <property type="entry name" value="Copper fist DNA-binding protein"/>
    <property type="match status" value="1"/>
</dbReference>
<dbReference type="SMART" id="SM01090">
    <property type="entry name" value="Copper-fist"/>
    <property type="match status" value="1"/>
</dbReference>
<dbReference type="AlphaFoldDB" id="G3B5Q5"/>
<dbReference type="OrthoDB" id="5600085at2759"/>
<keyword evidence="3" id="KW-0862">Zinc</keyword>
<dbReference type="GO" id="GO:0045944">
    <property type="term" value="P:positive regulation of transcription by RNA polymerase II"/>
    <property type="evidence" value="ECO:0007669"/>
    <property type="project" value="TreeGrafter"/>
</dbReference>
<evidence type="ECO:0000259" key="9">
    <source>
        <dbReference type="PROSITE" id="PS50073"/>
    </source>
</evidence>
<evidence type="ECO:0000313" key="10">
    <source>
        <dbReference type="EMBL" id="EGV63611.1"/>
    </source>
</evidence>
<organism evidence="11">
    <name type="scientific">Candida tenuis (strain ATCC 10573 / BCRC 21748 / CBS 615 / JCM 9827 / NBRC 10315 / NRRL Y-1498 / VKM Y-70)</name>
    <name type="common">Yeast</name>
    <name type="synonym">Yamadazyma tenuis</name>
    <dbReference type="NCBI Taxonomy" id="590646"/>
    <lineage>
        <taxon>Eukaryota</taxon>
        <taxon>Fungi</taxon>
        <taxon>Dikarya</taxon>
        <taxon>Ascomycota</taxon>
        <taxon>Saccharomycotina</taxon>
        <taxon>Pichiomycetes</taxon>
        <taxon>Debaryomycetaceae</taxon>
        <taxon>Yamadazyma</taxon>
    </lineage>
</organism>
<evidence type="ECO:0000256" key="5">
    <source>
        <dbReference type="ARBA" id="ARBA00023015"/>
    </source>
</evidence>
<dbReference type="PANTHER" id="PTHR28088">
    <property type="entry name" value="TRANSCRIPTIONAL ACTIVATOR HAA1-RELATED"/>
    <property type="match status" value="1"/>
</dbReference>
<keyword evidence="7" id="KW-0539">Nucleus</keyword>
<dbReference type="PROSITE" id="PS50073">
    <property type="entry name" value="COPPER_FIST_2"/>
    <property type="match status" value="1"/>
</dbReference>
<name>G3B5Q5_CANTC</name>
<dbReference type="PANTHER" id="PTHR28088:SF5">
    <property type="entry name" value="TRANSCRIPTIONAL ACTIVATOR HAA1-RELATED"/>
    <property type="match status" value="1"/>
</dbReference>